<reference evidence="8" key="1">
    <citation type="submission" date="2016-11" db="EMBL/GenBank/DDBJ databases">
        <authorList>
            <person name="Varghese N."/>
            <person name="Submissions S."/>
        </authorList>
    </citation>
    <scope>NUCLEOTIDE SEQUENCE [LARGE SCALE GENOMIC DNA]</scope>
    <source>
        <strain evidence="8">DSM 17957</strain>
    </source>
</reference>
<accession>A0A1M6IMU9</accession>
<dbReference type="InterPro" id="IPR006140">
    <property type="entry name" value="D-isomer_DH_NAD-bd"/>
</dbReference>
<dbReference type="PROSITE" id="PS00671">
    <property type="entry name" value="D_2_HYDROXYACID_DH_3"/>
    <property type="match status" value="1"/>
</dbReference>
<dbReference type="PANTHER" id="PTHR10996">
    <property type="entry name" value="2-HYDROXYACID DEHYDROGENASE-RELATED"/>
    <property type="match status" value="1"/>
</dbReference>
<evidence type="ECO:0000313" key="8">
    <source>
        <dbReference type="Proteomes" id="UP000184536"/>
    </source>
</evidence>
<dbReference type="STRING" id="1121919.SAMN02745975_01894"/>
<keyword evidence="8" id="KW-1185">Reference proteome</keyword>
<keyword evidence="2 4" id="KW-0560">Oxidoreductase</keyword>
<dbReference type="PROSITE" id="PS00065">
    <property type="entry name" value="D_2_HYDROXYACID_DH_1"/>
    <property type="match status" value="1"/>
</dbReference>
<dbReference type="PROSITE" id="PS00670">
    <property type="entry name" value="D_2_HYDROXYACID_DH_2"/>
    <property type="match status" value="1"/>
</dbReference>
<dbReference type="InterPro" id="IPR029752">
    <property type="entry name" value="D-isomer_DH_CS1"/>
</dbReference>
<feature type="domain" description="D-isomer specific 2-hydroxyacid dehydrogenase catalytic" evidence="5">
    <location>
        <begin position="16"/>
        <end position="314"/>
    </location>
</feature>
<dbReference type="GO" id="GO:0016618">
    <property type="term" value="F:hydroxypyruvate reductase [NAD(P)H] activity"/>
    <property type="evidence" value="ECO:0007669"/>
    <property type="project" value="TreeGrafter"/>
</dbReference>
<dbReference type="SUPFAM" id="SSF52283">
    <property type="entry name" value="Formate/glycerate dehydrogenase catalytic domain-like"/>
    <property type="match status" value="1"/>
</dbReference>
<dbReference type="EMBL" id="FQZV01000022">
    <property type="protein sequence ID" value="SHJ35669.1"/>
    <property type="molecule type" value="Genomic_DNA"/>
</dbReference>
<dbReference type="Pfam" id="PF00389">
    <property type="entry name" value="2-Hacid_dh"/>
    <property type="match status" value="1"/>
</dbReference>
<dbReference type="InterPro" id="IPR036291">
    <property type="entry name" value="NAD(P)-bd_dom_sf"/>
</dbReference>
<dbReference type="GO" id="GO:0005829">
    <property type="term" value="C:cytosol"/>
    <property type="evidence" value="ECO:0007669"/>
    <property type="project" value="TreeGrafter"/>
</dbReference>
<dbReference type="PANTHER" id="PTHR10996:SF283">
    <property type="entry name" value="GLYOXYLATE_HYDROXYPYRUVATE REDUCTASE B"/>
    <property type="match status" value="1"/>
</dbReference>
<dbReference type="Proteomes" id="UP000184536">
    <property type="component" value="Unassembled WGS sequence"/>
</dbReference>
<dbReference type="RefSeq" id="WP_110941044.1">
    <property type="nucleotide sequence ID" value="NZ_FQZV01000022.1"/>
</dbReference>
<name>A0A1M6IMU9_9FIRM</name>
<dbReference type="OrthoDB" id="9805416at2"/>
<evidence type="ECO:0000256" key="1">
    <source>
        <dbReference type="ARBA" id="ARBA00005854"/>
    </source>
</evidence>
<evidence type="ECO:0000259" key="6">
    <source>
        <dbReference type="Pfam" id="PF02826"/>
    </source>
</evidence>
<protein>
    <submittedName>
        <fullName evidence="7">D-3-phosphoglycerate dehydrogenase</fullName>
    </submittedName>
</protein>
<dbReference type="FunFam" id="3.40.50.720:FF:000203">
    <property type="entry name" value="D-3-phosphoglycerate dehydrogenase (SerA)"/>
    <property type="match status" value="1"/>
</dbReference>
<dbReference type="InterPro" id="IPR050223">
    <property type="entry name" value="D-isomer_2-hydroxyacid_DH"/>
</dbReference>
<dbReference type="InterPro" id="IPR006139">
    <property type="entry name" value="D-isomer_2_OHA_DH_cat_dom"/>
</dbReference>
<dbReference type="CDD" id="cd12161">
    <property type="entry name" value="GDH_like_1"/>
    <property type="match status" value="1"/>
</dbReference>
<dbReference type="Pfam" id="PF02826">
    <property type="entry name" value="2-Hacid_dh_C"/>
    <property type="match status" value="1"/>
</dbReference>
<dbReference type="GO" id="GO:0051287">
    <property type="term" value="F:NAD binding"/>
    <property type="evidence" value="ECO:0007669"/>
    <property type="project" value="InterPro"/>
</dbReference>
<dbReference type="Gene3D" id="3.40.50.720">
    <property type="entry name" value="NAD(P)-binding Rossmann-like Domain"/>
    <property type="match status" value="2"/>
</dbReference>
<gene>
    <name evidence="7" type="ORF">SAMN02745975_01894</name>
</gene>
<evidence type="ECO:0000259" key="5">
    <source>
        <dbReference type="Pfam" id="PF00389"/>
    </source>
</evidence>
<keyword evidence="3" id="KW-0520">NAD</keyword>
<dbReference type="SUPFAM" id="SSF51735">
    <property type="entry name" value="NAD(P)-binding Rossmann-fold domains"/>
    <property type="match status" value="1"/>
</dbReference>
<dbReference type="GO" id="GO:0030267">
    <property type="term" value="F:glyoxylate reductase (NADPH) activity"/>
    <property type="evidence" value="ECO:0007669"/>
    <property type="project" value="TreeGrafter"/>
</dbReference>
<evidence type="ECO:0000256" key="4">
    <source>
        <dbReference type="RuleBase" id="RU003719"/>
    </source>
</evidence>
<evidence type="ECO:0000313" key="7">
    <source>
        <dbReference type="EMBL" id="SHJ35669.1"/>
    </source>
</evidence>
<proteinExistence type="inferred from homology"/>
<comment type="similarity">
    <text evidence="1 4">Belongs to the D-isomer specific 2-hydroxyacid dehydrogenase family.</text>
</comment>
<feature type="domain" description="D-isomer specific 2-hydroxyacid dehydrogenase NAD-binding" evidence="6">
    <location>
        <begin position="113"/>
        <end position="286"/>
    </location>
</feature>
<evidence type="ECO:0000256" key="3">
    <source>
        <dbReference type="ARBA" id="ARBA00023027"/>
    </source>
</evidence>
<dbReference type="InterPro" id="IPR029753">
    <property type="entry name" value="D-isomer_DH_CS"/>
</dbReference>
<sequence>MKIKLLEPLGVDEKIIDELSSGLIARGHEFVYYNEKTTDIDELKKRVEDADVLMIANNPLPNEVIKSAEHLKMLSVAFIGIDHVGQEECKKKNIIISNAAGYCDATVAELVIGLTINVLRNMNAGDAATRNGRTIAGLIGNEVSGKTVGIVGTGRIGRKTAELFKAFNCKLLGYDALASEDAKNIGIEYVSIEELLKESDIVSLHLPLTGETRGFLNADKISLMKKTAILINAARGPIVDNSALAAALNENKIAGAGLDVFDMEPPIPEDYPLLHAKNTVLTPHVAYASEESIYRRAKITFDNVYGWLEGKPTNVMKY</sequence>
<organism evidence="7 8">
    <name type="scientific">Geosporobacter subterraneus DSM 17957</name>
    <dbReference type="NCBI Taxonomy" id="1121919"/>
    <lineage>
        <taxon>Bacteria</taxon>
        <taxon>Bacillati</taxon>
        <taxon>Bacillota</taxon>
        <taxon>Clostridia</taxon>
        <taxon>Peptostreptococcales</taxon>
        <taxon>Thermotaleaceae</taxon>
        <taxon>Geosporobacter</taxon>
    </lineage>
</organism>
<dbReference type="AlphaFoldDB" id="A0A1M6IMU9"/>
<evidence type="ECO:0000256" key="2">
    <source>
        <dbReference type="ARBA" id="ARBA00023002"/>
    </source>
</evidence>